<evidence type="ECO:0000313" key="3">
    <source>
        <dbReference type="Proteomes" id="UP001183619"/>
    </source>
</evidence>
<dbReference type="Proteomes" id="UP001183619">
    <property type="component" value="Unassembled WGS sequence"/>
</dbReference>
<evidence type="ECO:0000256" key="1">
    <source>
        <dbReference type="SAM" id="Phobius"/>
    </source>
</evidence>
<keyword evidence="1" id="KW-0812">Transmembrane</keyword>
<dbReference type="RefSeq" id="WP_277103990.1">
    <property type="nucleotide sequence ID" value="NZ_BAAAJS010000074.1"/>
</dbReference>
<organism evidence="2 3">
    <name type="scientific">Corynebacterium felinum</name>
    <dbReference type="NCBI Taxonomy" id="131318"/>
    <lineage>
        <taxon>Bacteria</taxon>
        <taxon>Bacillati</taxon>
        <taxon>Actinomycetota</taxon>
        <taxon>Actinomycetes</taxon>
        <taxon>Mycobacteriales</taxon>
        <taxon>Corynebacteriaceae</taxon>
        <taxon>Corynebacterium</taxon>
    </lineage>
</organism>
<evidence type="ECO:0000313" key="2">
    <source>
        <dbReference type="EMBL" id="MDR7353679.1"/>
    </source>
</evidence>
<keyword evidence="1" id="KW-1133">Transmembrane helix</keyword>
<proteinExistence type="predicted"/>
<sequence>MSTQHNDWDPPLNLTHAPVMPQVAPQPSTPKNNLRALIIMLVVLVLIAAAMGYLLIGRNHTQDLTHSGAPSPTHATPVESSTRETVTVTHTQHVRPPQRTQEANTNARFKHVTIRHTECPFERYIIAARGGFNYFSICEDNSGYTYQGHIDGGFLALPATLVAHNEFHVDANPYTIVVTPSVIRVIAHNSGEVVRIHQFTDWETKN</sequence>
<reference evidence="2 3" key="1">
    <citation type="submission" date="2023-07" db="EMBL/GenBank/DDBJ databases">
        <title>Sequencing the genomes of 1000 actinobacteria strains.</title>
        <authorList>
            <person name="Klenk H.-P."/>
        </authorList>
    </citation>
    <scope>NUCLEOTIDE SEQUENCE [LARGE SCALE GENOMIC DNA]</scope>
    <source>
        <strain evidence="2 3">DSM 44508</strain>
    </source>
</reference>
<comment type="caution">
    <text evidence="2">The sequence shown here is derived from an EMBL/GenBank/DDBJ whole genome shotgun (WGS) entry which is preliminary data.</text>
</comment>
<feature type="transmembrane region" description="Helical" evidence="1">
    <location>
        <begin position="36"/>
        <end position="56"/>
    </location>
</feature>
<keyword evidence="3" id="KW-1185">Reference proteome</keyword>
<name>A0ABU2B4Y7_9CORY</name>
<gene>
    <name evidence="2" type="ORF">J2S37_000217</name>
</gene>
<dbReference type="EMBL" id="JAVDYF010000001">
    <property type="protein sequence ID" value="MDR7353679.1"/>
    <property type="molecule type" value="Genomic_DNA"/>
</dbReference>
<accession>A0ABU2B4Y7</accession>
<protein>
    <submittedName>
        <fullName evidence="2">Uncharacterized protein</fullName>
    </submittedName>
</protein>
<keyword evidence="1" id="KW-0472">Membrane</keyword>